<evidence type="ECO:0000256" key="2">
    <source>
        <dbReference type="SAM" id="SignalP"/>
    </source>
</evidence>
<evidence type="ECO:0000259" key="3">
    <source>
        <dbReference type="Pfam" id="PF00089"/>
    </source>
</evidence>
<dbReference type="PROSITE" id="PS00134">
    <property type="entry name" value="TRYPSIN_HIS"/>
    <property type="match status" value="1"/>
</dbReference>
<proteinExistence type="predicted"/>
<dbReference type="InterPro" id="IPR018114">
    <property type="entry name" value="TRYPSIN_HIS"/>
</dbReference>
<dbReference type="Proteomes" id="UP000483004">
    <property type="component" value="Unassembled WGS sequence"/>
</dbReference>
<dbReference type="GO" id="GO:0004252">
    <property type="term" value="F:serine-type endopeptidase activity"/>
    <property type="evidence" value="ECO:0007669"/>
    <property type="project" value="InterPro"/>
</dbReference>
<dbReference type="PANTHER" id="PTHR15462">
    <property type="entry name" value="SERINE PROTEASE"/>
    <property type="match status" value="1"/>
</dbReference>
<gene>
    <name evidence="4" type="ORF">F9B16_03645</name>
</gene>
<evidence type="ECO:0000313" key="4">
    <source>
        <dbReference type="EMBL" id="KAB2388568.1"/>
    </source>
</evidence>
<comment type="caution">
    <text evidence="4">The sequence shown here is derived from an EMBL/GenBank/DDBJ whole genome shotgun (WGS) entry which is preliminary data.</text>
</comment>
<feature type="domain" description="Peptidase S1" evidence="3">
    <location>
        <begin position="94"/>
        <end position="258"/>
    </location>
</feature>
<keyword evidence="5" id="KW-1185">Reference proteome</keyword>
<protein>
    <submittedName>
        <fullName evidence="4">Trypsin-like serine protease</fullName>
    </submittedName>
</protein>
<keyword evidence="4" id="KW-0645">Protease</keyword>
<dbReference type="EMBL" id="WBMR01000005">
    <property type="protein sequence ID" value="KAB2388568.1"/>
    <property type="molecule type" value="Genomic_DNA"/>
</dbReference>
<evidence type="ECO:0000256" key="1">
    <source>
        <dbReference type="ARBA" id="ARBA00022729"/>
    </source>
</evidence>
<evidence type="ECO:0000313" key="5">
    <source>
        <dbReference type="Proteomes" id="UP000483004"/>
    </source>
</evidence>
<dbReference type="Gene3D" id="2.40.10.10">
    <property type="entry name" value="Trypsin-like serine proteases"/>
    <property type="match status" value="2"/>
</dbReference>
<dbReference type="SUPFAM" id="SSF50494">
    <property type="entry name" value="Trypsin-like serine proteases"/>
    <property type="match status" value="1"/>
</dbReference>
<accession>A0A6L3W111</accession>
<dbReference type="PANTHER" id="PTHR15462:SF8">
    <property type="entry name" value="SERINE PROTEASE"/>
    <property type="match status" value="1"/>
</dbReference>
<keyword evidence="4" id="KW-0378">Hydrolase</keyword>
<dbReference type="GO" id="GO:0006508">
    <property type="term" value="P:proteolysis"/>
    <property type="evidence" value="ECO:0007669"/>
    <property type="project" value="UniProtKB-KW"/>
</dbReference>
<name>A0A6L3W111_9ACTN</name>
<dbReference type="RefSeq" id="WP_151538372.1">
    <property type="nucleotide sequence ID" value="NZ_WBMR01000005.1"/>
</dbReference>
<dbReference type="AlphaFoldDB" id="A0A6L3W111"/>
<dbReference type="InterPro" id="IPR043504">
    <property type="entry name" value="Peptidase_S1_PA_chymotrypsin"/>
</dbReference>
<dbReference type="Pfam" id="PF00089">
    <property type="entry name" value="Trypsin"/>
    <property type="match status" value="1"/>
</dbReference>
<feature type="chain" id="PRO_5038939856" evidence="2">
    <location>
        <begin position="24"/>
        <end position="312"/>
    </location>
</feature>
<dbReference type="OrthoDB" id="3507155at2"/>
<dbReference type="InterPro" id="IPR050966">
    <property type="entry name" value="Glutamyl_endopeptidase"/>
</dbReference>
<reference evidence="4 5" key="1">
    <citation type="submission" date="2019-09" db="EMBL/GenBank/DDBJ databases">
        <title>Actinomadura physcomitrii sp. nov., a novel actinomycete isolated from moss [Physcomitrium sphaericum (Ludw) Fuernr].</title>
        <authorList>
            <person name="Liu C."/>
            <person name="Zhuang X."/>
        </authorList>
    </citation>
    <scope>NUCLEOTIDE SEQUENCE [LARGE SCALE GENOMIC DNA]</scope>
    <source>
        <strain evidence="4 5">CYP1-1B</strain>
    </source>
</reference>
<dbReference type="InterPro" id="IPR001254">
    <property type="entry name" value="Trypsin_dom"/>
</dbReference>
<feature type="signal peptide" evidence="2">
    <location>
        <begin position="1"/>
        <end position="23"/>
    </location>
</feature>
<keyword evidence="1 2" id="KW-0732">Signal</keyword>
<sequence>MRNRWMRWTAAGGACAGIVAAGAATVWYTEGDAQGRTVADTSASMRISAADAGDASRYWTAKRMAAATPIDRPGGAASGRTLTAQSIAQSKAFGGVPTIGALFFNNGQGDHFCTASVVQSSSQRLLITAAHCIHGGKGKQYATKVAFVPKYDQGKRPYGTWTAKMLLVDQRWITSTDPDLDFGFIALNDRSGKTIQKAVGYNRLAINQGVGKTVNVAGYPKIAFDPRDRPIYCRTTTARQSTYQIRMDCTGFYGGTSGSPWLLNYSYTTQKGDINGVIGGFHGGGWTADRSFSAYFDKDVYNLRAAADKRAA</sequence>
<organism evidence="4 5">
    <name type="scientific">Actinomadura montaniterrae</name>
    <dbReference type="NCBI Taxonomy" id="1803903"/>
    <lineage>
        <taxon>Bacteria</taxon>
        <taxon>Bacillati</taxon>
        <taxon>Actinomycetota</taxon>
        <taxon>Actinomycetes</taxon>
        <taxon>Streptosporangiales</taxon>
        <taxon>Thermomonosporaceae</taxon>
        <taxon>Actinomadura</taxon>
    </lineage>
</organism>
<dbReference type="InterPro" id="IPR009003">
    <property type="entry name" value="Peptidase_S1_PA"/>
</dbReference>